<keyword evidence="3" id="KW-0520">NAD</keyword>
<accession>A0A4R5DHX7</accession>
<dbReference type="Proteomes" id="UP000294739">
    <property type="component" value="Unassembled WGS sequence"/>
</dbReference>
<dbReference type="Pfam" id="PF02826">
    <property type="entry name" value="2-Hacid_dh_C"/>
    <property type="match status" value="1"/>
</dbReference>
<dbReference type="SUPFAM" id="SSF52283">
    <property type="entry name" value="Formate/glycerate dehydrogenase catalytic domain-like"/>
    <property type="match status" value="1"/>
</dbReference>
<sequence>MSAGATDTAEAEIVVAEDVWGEPFDRLAAARKVRRIDGLPCADDLAGAAALVVRNRTQVTRELLAAAPGLRVVARAGVGLDNIDLAAADDLGVVVVAALGANAVSVAEHAVGLALAVARRIVELDRSTRAGGWQRRPGRELAGGVWGLLSAGATARATGRLARGLGMSVLASDPYCDPADPELAELGIELRTLEDVMAVADVVSIHLPATTETRGLVGQRLLDLAKPGVILVNVGRGEVIDEAALAQALRDGRVAGAGLDVRGDEPPRPGELETLPNVVLTPHVAGITGASQARIAEVLCAGIEAVLAGGAAPSAVTRSARSTRVVAA</sequence>
<dbReference type="InterPro" id="IPR006139">
    <property type="entry name" value="D-isomer_2_OHA_DH_cat_dom"/>
</dbReference>
<dbReference type="SUPFAM" id="SSF51735">
    <property type="entry name" value="NAD(P)-binding Rossmann-fold domains"/>
    <property type="match status" value="1"/>
</dbReference>
<dbReference type="AlphaFoldDB" id="A0A4R5DHX7"/>
<dbReference type="GO" id="GO:0016616">
    <property type="term" value="F:oxidoreductase activity, acting on the CH-OH group of donors, NAD or NADP as acceptor"/>
    <property type="evidence" value="ECO:0007669"/>
    <property type="project" value="InterPro"/>
</dbReference>
<feature type="domain" description="D-isomer specific 2-hydroxyacid dehydrogenase NAD-binding" evidence="6">
    <location>
        <begin position="111"/>
        <end position="285"/>
    </location>
</feature>
<dbReference type="Gene3D" id="3.40.50.720">
    <property type="entry name" value="NAD(P)-binding Rossmann-like Domain"/>
    <property type="match status" value="2"/>
</dbReference>
<keyword evidence="2 4" id="KW-0560">Oxidoreductase</keyword>
<dbReference type="Pfam" id="PF00389">
    <property type="entry name" value="2-Hacid_dh"/>
    <property type="match status" value="1"/>
</dbReference>
<feature type="domain" description="D-isomer specific 2-hydroxyacid dehydrogenase catalytic" evidence="5">
    <location>
        <begin position="41"/>
        <end position="316"/>
    </location>
</feature>
<organism evidence="7 8">
    <name type="scientific">Jiangella asiatica</name>
    <dbReference type="NCBI Taxonomy" id="2530372"/>
    <lineage>
        <taxon>Bacteria</taxon>
        <taxon>Bacillati</taxon>
        <taxon>Actinomycetota</taxon>
        <taxon>Actinomycetes</taxon>
        <taxon>Jiangellales</taxon>
        <taxon>Jiangellaceae</taxon>
        <taxon>Jiangella</taxon>
    </lineage>
</organism>
<dbReference type="PROSITE" id="PS00671">
    <property type="entry name" value="D_2_HYDROXYACID_DH_3"/>
    <property type="match status" value="1"/>
</dbReference>
<dbReference type="InterPro" id="IPR036291">
    <property type="entry name" value="NAD(P)-bd_dom_sf"/>
</dbReference>
<keyword evidence="8" id="KW-1185">Reference proteome</keyword>
<dbReference type="GO" id="GO:0051287">
    <property type="term" value="F:NAD binding"/>
    <property type="evidence" value="ECO:0007669"/>
    <property type="project" value="InterPro"/>
</dbReference>
<dbReference type="InterPro" id="IPR050418">
    <property type="entry name" value="D-iso_2-hydroxyacid_DH_PdxB"/>
</dbReference>
<evidence type="ECO:0000256" key="1">
    <source>
        <dbReference type="ARBA" id="ARBA00005854"/>
    </source>
</evidence>
<reference evidence="7 8" key="1">
    <citation type="submission" date="2019-03" db="EMBL/GenBank/DDBJ databases">
        <title>Draft genome sequences of novel Actinobacteria.</title>
        <authorList>
            <person name="Sahin N."/>
            <person name="Ay H."/>
            <person name="Saygin H."/>
        </authorList>
    </citation>
    <scope>NUCLEOTIDE SEQUENCE [LARGE SCALE GENOMIC DNA]</scope>
    <source>
        <strain evidence="7 8">5K138</strain>
    </source>
</reference>
<dbReference type="InParanoid" id="A0A4R5DHX7"/>
<protein>
    <submittedName>
        <fullName evidence="7">Phosphoglycerate dehydrogenase</fullName>
    </submittedName>
</protein>
<evidence type="ECO:0000256" key="3">
    <source>
        <dbReference type="ARBA" id="ARBA00023027"/>
    </source>
</evidence>
<evidence type="ECO:0000313" key="7">
    <source>
        <dbReference type="EMBL" id="TDE10103.1"/>
    </source>
</evidence>
<dbReference type="OrthoDB" id="117809at2"/>
<dbReference type="PANTHER" id="PTHR43761">
    <property type="entry name" value="D-ISOMER SPECIFIC 2-HYDROXYACID DEHYDROGENASE FAMILY PROTEIN (AFU_ORTHOLOGUE AFUA_1G13630)"/>
    <property type="match status" value="1"/>
</dbReference>
<proteinExistence type="inferred from homology"/>
<comment type="caution">
    <text evidence="7">The sequence shown here is derived from an EMBL/GenBank/DDBJ whole genome shotgun (WGS) entry which is preliminary data.</text>
</comment>
<dbReference type="EMBL" id="SMKZ01000015">
    <property type="protein sequence ID" value="TDE10103.1"/>
    <property type="molecule type" value="Genomic_DNA"/>
</dbReference>
<evidence type="ECO:0000313" key="8">
    <source>
        <dbReference type="Proteomes" id="UP000294739"/>
    </source>
</evidence>
<evidence type="ECO:0000256" key="2">
    <source>
        <dbReference type="ARBA" id="ARBA00023002"/>
    </source>
</evidence>
<evidence type="ECO:0000259" key="5">
    <source>
        <dbReference type="Pfam" id="PF00389"/>
    </source>
</evidence>
<comment type="similarity">
    <text evidence="1 4">Belongs to the D-isomer specific 2-hydroxyacid dehydrogenase family.</text>
</comment>
<name>A0A4R5DHX7_9ACTN</name>
<evidence type="ECO:0000259" key="6">
    <source>
        <dbReference type="Pfam" id="PF02826"/>
    </source>
</evidence>
<dbReference type="InterPro" id="IPR029753">
    <property type="entry name" value="D-isomer_DH_CS"/>
</dbReference>
<dbReference type="PANTHER" id="PTHR43761:SF1">
    <property type="entry name" value="D-ISOMER SPECIFIC 2-HYDROXYACID DEHYDROGENASE CATALYTIC DOMAIN-CONTAINING PROTEIN-RELATED"/>
    <property type="match status" value="1"/>
</dbReference>
<evidence type="ECO:0000256" key="4">
    <source>
        <dbReference type="RuleBase" id="RU003719"/>
    </source>
</evidence>
<dbReference type="InterPro" id="IPR006140">
    <property type="entry name" value="D-isomer_DH_NAD-bd"/>
</dbReference>
<gene>
    <name evidence="7" type="ORF">E1269_12340</name>
</gene>
<dbReference type="RefSeq" id="WP_131894847.1">
    <property type="nucleotide sequence ID" value="NZ_SMKZ01000015.1"/>
</dbReference>